<feature type="compositionally biased region" description="Basic and acidic residues" evidence="1">
    <location>
        <begin position="237"/>
        <end position="247"/>
    </location>
</feature>
<proteinExistence type="predicted"/>
<evidence type="ECO:0000259" key="2">
    <source>
        <dbReference type="Pfam" id="PF26130"/>
    </source>
</evidence>
<dbReference type="Proteomes" id="UP001472677">
    <property type="component" value="Unassembled WGS sequence"/>
</dbReference>
<organism evidence="3 4">
    <name type="scientific">Hibiscus sabdariffa</name>
    <name type="common">roselle</name>
    <dbReference type="NCBI Taxonomy" id="183260"/>
    <lineage>
        <taxon>Eukaryota</taxon>
        <taxon>Viridiplantae</taxon>
        <taxon>Streptophyta</taxon>
        <taxon>Embryophyta</taxon>
        <taxon>Tracheophyta</taxon>
        <taxon>Spermatophyta</taxon>
        <taxon>Magnoliopsida</taxon>
        <taxon>eudicotyledons</taxon>
        <taxon>Gunneridae</taxon>
        <taxon>Pentapetalae</taxon>
        <taxon>rosids</taxon>
        <taxon>malvids</taxon>
        <taxon>Malvales</taxon>
        <taxon>Malvaceae</taxon>
        <taxon>Malvoideae</taxon>
        <taxon>Hibiscus</taxon>
    </lineage>
</organism>
<accession>A0ABR2FBA1</accession>
<feature type="compositionally biased region" description="Low complexity" evidence="1">
    <location>
        <begin position="209"/>
        <end position="227"/>
    </location>
</feature>
<name>A0ABR2FBA1_9ROSI</name>
<dbReference type="EMBL" id="JBBPBM010000007">
    <property type="protein sequence ID" value="KAK8575584.1"/>
    <property type="molecule type" value="Genomic_DNA"/>
</dbReference>
<protein>
    <recommendedName>
        <fullName evidence="2">PB1-like domain-containing protein</fullName>
    </recommendedName>
</protein>
<feature type="compositionally biased region" description="Polar residues" evidence="1">
    <location>
        <begin position="256"/>
        <end position="271"/>
    </location>
</feature>
<evidence type="ECO:0000313" key="4">
    <source>
        <dbReference type="Proteomes" id="UP001472677"/>
    </source>
</evidence>
<keyword evidence="4" id="KW-1185">Reference proteome</keyword>
<feature type="domain" description="PB1-like" evidence="2">
    <location>
        <begin position="21"/>
        <end position="113"/>
    </location>
</feature>
<sequence>MGRRTIREKGKPSPLYAANSTKFTIVMHLGGHFQKSGSRKYSGKIIEYFDFCAVDEMSMFELVDMIEILGIRNTVKVFRIASDGSILPVSFDSDVMNMLLYLPRTHHVHLYVVEEEIAMQTQNEPVNEPVNEHVSEDVFEQAETEFMFTEPQVETFSEDVFGQCETEHCSEHYTEPATEHHVEHPTEPLAEPQIESQTEFQTEPQDELQTQPPTKPQTNPQTQTKPQAETISEINMESEHEPFRFDETEPDDSQDSDYNGFSRTDSLTSNFDDTDFSVEDVSQYHVDVEMDFEGHFGT</sequence>
<evidence type="ECO:0000313" key="3">
    <source>
        <dbReference type="EMBL" id="KAK8575584.1"/>
    </source>
</evidence>
<gene>
    <name evidence="3" type="ORF">V6N12_063255</name>
</gene>
<comment type="caution">
    <text evidence="3">The sequence shown here is derived from an EMBL/GenBank/DDBJ whole genome shotgun (WGS) entry which is preliminary data.</text>
</comment>
<evidence type="ECO:0000256" key="1">
    <source>
        <dbReference type="SAM" id="MobiDB-lite"/>
    </source>
</evidence>
<feature type="region of interest" description="Disordered" evidence="1">
    <location>
        <begin position="194"/>
        <end position="276"/>
    </location>
</feature>
<feature type="compositionally biased region" description="Polar residues" evidence="1">
    <location>
        <begin position="194"/>
        <end position="203"/>
    </location>
</feature>
<dbReference type="InterPro" id="IPR058594">
    <property type="entry name" value="PB1-like_dom_pln"/>
</dbReference>
<dbReference type="Pfam" id="PF26130">
    <property type="entry name" value="PB1-like"/>
    <property type="match status" value="1"/>
</dbReference>
<reference evidence="3 4" key="1">
    <citation type="journal article" date="2024" name="G3 (Bethesda)">
        <title>Genome assembly of Hibiscus sabdariffa L. provides insights into metabolisms of medicinal natural products.</title>
        <authorList>
            <person name="Kim T."/>
        </authorList>
    </citation>
    <scope>NUCLEOTIDE SEQUENCE [LARGE SCALE GENOMIC DNA]</scope>
    <source>
        <strain evidence="3">TK-2024</strain>
        <tissue evidence="3">Old leaves</tissue>
    </source>
</reference>